<reference evidence="2 3" key="1">
    <citation type="submission" date="2020-08" db="EMBL/GenBank/DDBJ databases">
        <title>Sequencing the genomes of 1000 actinobacteria strains.</title>
        <authorList>
            <person name="Klenk H.-P."/>
        </authorList>
    </citation>
    <scope>NUCLEOTIDE SEQUENCE [LARGE SCALE GENOMIC DNA]</scope>
    <source>
        <strain evidence="2 3">DSM 45582</strain>
    </source>
</reference>
<dbReference type="SUPFAM" id="SSF101262">
    <property type="entry name" value="Methenyltetrahydrofolate cyclohydrolase-like"/>
    <property type="match status" value="1"/>
</dbReference>
<proteinExistence type="predicted"/>
<keyword evidence="3" id="KW-1185">Reference proteome</keyword>
<dbReference type="InterPro" id="IPR036178">
    <property type="entry name" value="Formintransfe-cycloase-like_sf"/>
</dbReference>
<comment type="caution">
    <text evidence="2">The sequence shown here is derived from an EMBL/GenBank/DDBJ whole genome shotgun (WGS) entry which is preliminary data.</text>
</comment>
<organism evidence="2 3">
    <name type="scientific">Saccharopolyspora gloriosae</name>
    <dbReference type="NCBI Taxonomy" id="455344"/>
    <lineage>
        <taxon>Bacteria</taxon>
        <taxon>Bacillati</taxon>
        <taxon>Actinomycetota</taxon>
        <taxon>Actinomycetes</taxon>
        <taxon>Pseudonocardiales</taxon>
        <taxon>Pseudonocardiaceae</taxon>
        <taxon>Saccharopolyspora</taxon>
    </lineage>
</organism>
<accession>A0A840NFD6</accession>
<dbReference type="RefSeq" id="WP_184478727.1">
    <property type="nucleotide sequence ID" value="NZ_JACHIV010000001.1"/>
</dbReference>
<evidence type="ECO:0000259" key="1">
    <source>
        <dbReference type="Pfam" id="PF04961"/>
    </source>
</evidence>
<feature type="domain" description="Cyclodeaminase/cyclohydrolase" evidence="1">
    <location>
        <begin position="5"/>
        <end position="183"/>
    </location>
</feature>
<name>A0A840NFD6_9PSEU</name>
<gene>
    <name evidence="2" type="ORF">BJ969_002061</name>
</gene>
<evidence type="ECO:0000313" key="3">
    <source>
        <dbReference type="Proteomes" id="UP000580474"/>
    </source>
</evidence>
<evidence type="ECO:0000313" key="2">
    <source>
        <dbReference type="EMBL" id="MBB5068973.1"/>
    </source>
</evidence>
<protein>
    <submittedName>
        <fullName evidence="2">Formiminotetrahydrofolate cyclodeaminase</fullName>
    </submittedName>
</protein>
<dbReference type="GO" id="GO:0003824">
    <property type="term" value="F:catalytic activity"/>
    <property type="evidence" value="ECO:0007669"/>
    <property type="project" value="InterPro"/>
</dbReference>
<sequence length="206" mass="20991">MRTDTIDSFLHDLAARVPAPGGGATSALHAAQGAALVAMVARYSDGARYAAHAAAIAEIRDTADELRASALALAEQDAVAFGAVGAAYGLPKSNDDEKAARARAITAALAEAGRVPARVIAVADQLLDLAQGLRPIGNTNVIADIAAAADAARAAAATSRVNIEINLVGITDPAVRAELGAALERAADIFQRADQVTSAVREHILR</sequence>
<dbReference type="Pfam" id="PF04961">
    <property type="entry name" value="FTCD_C"/>
    <property type="match status" value="1"/>
</dbReference>
<dbReference type="EMBL" id="JACHIV010000001">
    <property type="protein sequence ID" value="MBB5068973.1"/>
    <property type="molecule type" value="Genomic_DNA"/>
</dbReference>
<dbReference type="AlphaFoldDB" id="A0A840NFD6"/>
<dbReference type="Gene3D" id="1.20.120.680">
    <property type="entry name" value="Formiminotetrahydrofolate cyclodeaminase monomer, up-and-down helical bundle"/>
    <property type="match status" value="1"/>
</dbReference>
<dbReference type="InterPro" id="IPR007044">
    <property type="entry name" value="Cyclodeamin/CycHdrlase"/>
</dbReference>
<dbReference type="Proteomes" id="UP000580474">
    <property type="component" value="Unassembled WGS sequence"/>
</dbReference>